<protein>
    <submittedName>
        <fullName evidence="2">Uncharacterized protein</fullName>
    </submittedName>
</protein>
<dbReference type="RefSeq" id="XP_053590097.1">
    <property type="nucleotide sequence ID" value="XM_053725903.1"/>
</dbReference>
<name>A0A6A5HMF2_CAERE</name>
<keyword evidence="1" id="KW-0472">Membrane</keyword>
<dbReference type="Proteomes" id="UP000483820">
    <property type="component" value="Chromosome II"/>
</dbReference>
<dbReference type="KEGG" id="crq:GCK72_006950"/>
<dbReference type="AlphaFoldDB" id="A0A6A5HMF2"/>
<dbReference type="PANTHER" id="PTHR45830">
    <property type="entry name" value="SERPENTINE RECEPTOR, CLASS I"/>
    <property type="match status" value="1"/>
</dbReference>
<keyword evidence="1" id="KW-1133">Transmembrane helix</keyword>
<gene>
    <name evidence="2" type="ORF">GCK72_006950</name>
</gene>
<dbReference type="CTD" id="9804021"/>
<dbReference type="InterPro" id="IPR019429">
    <property type="entry name" value="7TM_GPCR_serpentine_rcpt_Sri"/>
</dbReference>
<organism evidence="2 3">
    <name type="scientific">Caenorhabditis remanei</name>
    <name type="common">Caenorhabditis vulgaris</name>
    <dbReference type="NCBI Taxonomy" id="31234"/>
    <lineage>
        <taxon>Eukaryota</taxon>
        <taxon>Metazoa</taxon>
        <taxon>Ecdysozoa</taxon>
        <taxon>Nematoda</taxon>
        <taxon>Chromadorea</taxon>
        <taxon>Rhabditida</taxon>
        <taxon>Rhabditina</taxon>
        <taxon>Rhabditomorpha</taxon>
        <taxon>Rhabditoidea</taxon>
        <taxon>Rhabditidae</taxon>
        <taxon>Peloderinae</taxon>
        <taxon>Caenorhabditis</taxon>
    </lineage>
</organism>
<evidence type="ECO:0000313" key="3">
    <source>
        <dbReference type="Proteomes" id="UP000483820"/>
    </source>
</evidence>
<proteinExistence type="predicted"/>
<feature type="transmembrane region" description="Helical" evidence="1">
    <location>
        <begin position="70"/>
        <end position="89"/>
    </location>
</feature>
<dbReference type="EMBL" id="WUAV01000002">
    <property type="protein sequence ID" value="KAF1766992.1"/>
    <property type="molecule type" value="Genomic_DNA"/>
</dbReference>
<dbReference type="PANTHER" id="PTHR45830:SF3">
    <property type="entry name" value="G PROTEIN-COUPLED RECEPTOR-RELATED"/>
    <property type="match status" value="1"/>
</dbReference>
<evidence type="ECO:0000256" key="1">
    <source>
        <dbReference type="SAM" id="Phobius"/>
    </source>
</evidence>
<keyword evidence="1" id="KW-0812">Transmembrane</keyword>
<feature type="transmembrane region" description="Helical" evidence="1">
    <location>
        <begin position="28"/>
        <end position="49"/>
    </location>
</feature>
<evidence type="ECO:0000313" key="2">
    <source>
        <dbReference type="EMBL" id="KAF1766992.1"/>
    </source>
</evidence>
<sequence>MQPIPLYPMIAGFTVGVFGEWLNIPAHYSMITVMFLIVTQLEFLVICFEKKHQTISASLDTFKINQPLRVFGYFLCVLCNFVMCIWFHFERLTKDEQWNWIRTKSGIRDRTDINKFSESCDAIIPLEHICYWKNAMMSTVFALNPF</sequence>
<dbReference type="Pfam" id="PF10327">
    <property type="entry name" value="7TM_GPCR_Sri"/>
    <property type="match status" value="1"/>
</dbReference>
<comment type="caution">
    <text evidence="2">The sequence shown here is derived from an EMBL/GenBank/DDBJ whole genome shotgun (WGS) entry which is preliminary data.</text>
</comment>
<accession>A0A6A5HMF2</accession>
<reference evidence="2 3" key="1">
    <citation type="submission" date="2019-12" db="EMBL/GenBank/DDBJ databases">
        <title>Chromosome-level assembly of the Caenorhabditis remanei genome.</title>
        <authorList>
            <person name="Teterina A.A."/>
            <person name="Willis J.H."/>
            <person name="Phillips P.C."/>
        </authorList>
    </citation>
    <scope>NUCLEOTIDE SEQUENCE [LARGE SCALE GENOMIC DNA]</scope>
    <source>
        <strain evidence="2 3">PX506</strain>
        <tissue evidence="2">Whole organism</tissue>
    </source>
</reference>
<dbReference type="GeneID" id="9804021"/>